<sequence>MRKAIWCFFPFRYYKQGPAFLMIVLRTVILSKHITRVKVICCC</sequence>
<dbReference type="AlphaFoldDB" id="A0A0E9S2T2"/>
<accession>A0A0E9S2T2</accession>
<evidence type="ECO:0000313" key="1">
    <source>
        <dbReference type="EMBL" id="JAH35601.1"/>
    </source>
</evidence>
<proteinExistence type="predicted"/>
<organism evidence="1">
    <name type="scientific">Anguilla anguilla</name>
    <name type="common">European freshwater eel</name>
    <name type="synonym">Muraena anguilla</name>
    <dbReference type="NCBI Taxonomy" id="7936"/>
    <lineage>
        <taxon>Eukaryota</taxon>
        <taxon>Metazoa</taxon>
        <taxon>Chordata</taxon>
        <taxon>Craniata</taxon>
        <taxon>Vertebrata</taxon>
        <taxon>Euteleostomi</taxon>
        <taxon>Actinopterygii</taxon>
        <taxon>Neopterygii</taxon>
        <taxon>Teleostei</taxon>
        <taxon>Anguilliformes</taxon>
        <taxon>Anguillidae</taxon>
        <taxon>Anguilla</taxon>
    </lineage>
</organism>
<protein>
    <submittedName>
        <fullName evidence="1">Uncharacterized protein</fullName>
    </submittedName>
</protein>
<name>A0A0E9S2T2_ANGAN</name>
<dbReference type="EMBL" id="GBXM01072976">
    <property type="protein sequence ID" value="JAH35601.1"/>
    <property type="molecule type" value="Transcribed_RNA"/>
</dbReference>
<reference evidence="1" key="1">
    <citation type="submission" date="2014-11" db="EMBL/GenBank/DDBJ databases">
        <authorList>
            <person name="Amaro Gonzalez C."/>
        </authorList>
    </citation>
    <scope>NUCLEOTIDE SEQUENCE</scope>
</reference>
<reference evidence="1" key="2">
    <citation type="journal article" date="2015" name="Fish Shellfish Immunol.">
        <title>Early steps in the European eel (Anguilla anguilla)-Vibrio vulnificus interaction in the gills: Role of the RtxA13 toxin.</title>
        <authorList>
            <person name="Callol A."/>
            <person name="Pajuelo D."/>
            <person name="Ebbesson L."/>
            <person name="Teles M."/>
            <person name="MacKenzie S."/>
            <person name="Amaro C."/>
        </authorList>
    </citation>
    <scope>NUCLEOTIDE SEQUENCE</scope>
</reference>